<evidence type="ECO:0000256" key="3">
    <source>
        <dbReference type="ARBA" id="ARBA00022729"/>
    </source>
</evidence>
<dbReference type="Pfam" id="PF13473">
    <property type="entry name" value="Cupredoxin_1"/>
    <property type="match status" value="1"/>
</dbReference>
<evidence type="ECO:0000256" key="4">
    <source>
        <dbReference type="SAM" id="SignalP"/>
    </source>
</evidence>
<dbReference type="GO" id="GO:0042597">
    <property type="term" value="C:periplasmic space"/>
    <property type="evidence" value="ECO:0007669"/>
    <property type="project" value="UniProtKB-SubCell"/>
</dbReference>
<dbReference type="InterPro" id="IPR050894">
    <property type="entry name" value="EfeM/EfeO_iron_uptake"/>
</dbReference>
<dbReference type="EMBL" id="BJOV01000003">
    <property type="protein sequence ID" value="GEE00856.1"/>
    <property type="molecule type" value="Genomic_DNA"/>
</dbReference>
<dbReference type="NCBIfam" id="NF041757">
    <property type="entry name" value="EfeO"/>
    <property type="match status" value="1"/>
</dbReference>
<gene>
    <name evidence="7" type="ORF">nbrc107696_13020</name>
</gene>
<dbReference type="InterPro" id="IPR053377">
    <property type="entry name" value="Iron_uptake_EfeM/EfeO"/>
</dbReference>
<organism evidence="7 8">
    <name type="scientific">Gordonia spumicola</name>
    <dbReference type="NCBI Taxonomy" id="589161"/>
    <lineage>
        <taxon>Bacteria</taxon>
        <taxon>Bacillati</taxon>
        <taxon>Actinomycetota</taxon>
        <taxon>Actinomycetes</taxon>
        <taxon>Mycobacteriales</taxon>
        <taxon>Gordoniaceae</taxon>
        <taxon>Gordonia</taxon>
    </lineage>
</organism>
<feature type="chain" id="PRO_5029620545" description="Lipoprotein" evidence="4">
    <location>
        <begin position="29"/>
        <end position="408"/>
    </location>
</feature>
<feature type="domain" description="EfeO-type cupredoxin-like" evidence="6">
    <location>
        <begin position="25"/>
        <end position="117"/>
    </location>
</feature>
<accession>A0A7I9V625</accession>
<dbReference type="AlphaFoldDB" id="A0A7I9V625"/>
<evidence type="ECO:0000313" key="7">
    <source>
        <dbReference type="EMBL" id="GEE00856.1"/>
    </source>
</evidence>
<dbReference type="Pfam" id="PF09375">
    <property type="entry name" value="Peptidase_M75"/>
    <property type="match status" value="1"/>
</dbReference>
<dbReference type="InterPro" id="IPR038352">
    <property type="entry name" value="Imelysin_sf"/>
</dbReference>
<evidence type="ECO:0000259" key="6">
    <source>
        <dbReference type="Pfam" id="PF13473"/>
    </source>
</evidence>
<protein>
    <recommendedName>
        <fullName evidence="9">Lipoprotein</fullName>
    </recommendedName>
</protein>
<evidence type="ECO:0000256" key="1">
    <source>
        <dbReference type="ARBA" id="ARBA00004418"/>
    </source>
</evidence>
<evidence type="ECO:0000256" key="2">
    <source>
        <dbReference type="ARBA" id="ARBA00005989"/>
    </source>
</evidence>
<dbReference type="PANTHER" id="PTHR39192">
    <property type="entry name" value="IRON UPTAKE SYSTEM COMPONENT EFEO"/>
    <property type="match status" value="1"/>
</dbReference>
<dbReference type="Gene3D" id="2.60.40.420">
    <property type="entry name" value="Cupredoxins - blue copper proteins"/>
    <property type="match status" value="1"/>
</dbReference>
<comment type="caution">
    <text evidence="7">The sequence shown here is derived from an EMBL/GenBank/DDBJ whole genome shotgun (WGS) entry which is preliminary data.</text>
</comment>
<feature type="signal peptide" evidence="4">
    <location>
        <begin position="1"/>
        <end position="28"/>
    </location>
</feature>
<proteinExistence type="inferred from homology"/>
<feature type="domain" description="Imelysin-like" evidence="5">
    <location>
        <begin position="147"/>
        <end position="401"/>
    </location>
</feature>
<sequence>MAISTTFSRGLRTTAIIGLAAATPIALAACEAKSSSDGAITVTSSDDACDLSTTDAQTGQVNFEIKNTGAKVTEFYVYGQNNRVLGEVENIGPGLTGKLGVEIVDPGTYTVACKPGMVGSGVRKDLKVTGNKKAKSEAPADVEAAKARYLEYVRGQVDALVSQTQTFVDAVKSGDLDTARNTFGQVRTSWERVEPVAESFPDLDPLIDMRWDDTEDGKVEFTGFHRIERFLFPPQADEIGEAGGQIAPEDAADAKVNDTKEKIAVIADGLLTNVKRLQTEINKPDFVFETQSFVKGPQALVDEIAATKVGGEEDRYSHTDLWDFAANIDGAETLIAEMQPMISKASPELMNKITQQFEAIRNAINALRDGDGYRSYDKVDEATRRDLSDKIDALSASLSQVPGIVLQK</sequence>
<dbReference type="InterPro" id="IPR018976">
    <property type="entry name" value="Imelysin-like"/>
</dbReference>
<reference evidence="8" key="1">
    <citation type="submission" date="2019-06" db="EMBL/GenBank/DDBJ databases">
        <title>Gordonia isolated from sludge of a wastewater treatment plant.</title>
        <authorList>
            <person name="Tamura T."/>
            <person name="Aoyama K."/>
            <person name="Kang Y."/>
            <person name="Saito S."/>
            <person name="Akiyama N."/>
            <person name="Yazawa K."/>
            <person name="Gonoi T."/>
            <person name="Mikami Y."/>
        </authorList>
    </citation>
    <scope>NUCLEOTIDE SEQUENCE [LARGE SCALE GENOMIC DNA]</scope>
    <source>
        <strain evidence="8">NBRC 107696</strain>
    </source>
</reference>
<comment type="similarity">
    <text evidence="2">Belongs to the EfeM/EfeO family.</text>
</comment>
<keyword evidence="3 4" id="KW-0732">Signal</keyword>
<dbReference type="CDD" id="cd14656">
    <property type="entry name" value="Imelysin-like_EfeO"/>
    <property type="match status" value="1"/>
</dbReference>
<dbReference type="InterPro" id="IPR008972">
    <property type="entry name" value="Cupredoxin"/>
</dbReference>
<dbReference type="Gene3D" id="1.20.1420.20">
    <property type="entry name" value="M75 peptidase, HXXE motif"/>
    <property type="match status" value="1"/>
</dbReference>
<dbReference type="RefSeq" id="WP_186349731.1">
    <property type="nucleotide sequence ID" value="NZ_BJOV01000003.1"/>
</dbReference>
<evidence type="ECO:0008006" key="9">
    <source>
        <dbReference type="Google" id="ProtNLM"/>
    </source>
</evidence>
<evidence type="ECO:0000313" key="8">
    <source>
        <dbReference type="Proteomes" id="UP000444960"/>
    </source>
</evidence>
<keyword evidence="8" id="KW-1185">Reference proteome</keyword>
<dbReference type="Proteomes" id="UP000444960">
    <property type="component" value="Unassembled WGS sequence"/>
</dbReference>
<dbReference type="InterPro" id="IPR034981">
    <property type="entry name" value="Imelysin-like_EfeO/Algp7"/>
</dbReference>
<dbReference type="PANTHER" id="PTHR39192:SF1">
    <property type="entry name" value="IRON UPTAKE SYSTEM COMPONENT EFEO"/>
    <property type="match status" value="1"/>
</dbReference>
<dbReference type="InterPro" id="IPR028096">
    <property type="entry name" value="EfeO_Cupredoxin"/>
</dbReference>
<evidence type="ECO:0000259" key="5">
    <source>
        <dbReference type="Pfam" id="PF09375"/>
    </source>
</evidence>
<name>A0A7I9V625_9ACTN</name>
<comment type="subcellular location">
    <subcellularLocation>
        <location evidence="1">Periplasm</location>
    </subcellularLocation>
</comment>